<keyword evidence="4" id="KW-0732">Signal</keyword>
<dbReference type="InterPro" id="IPR017937">
    <property type="entry name" value="Thioredoxin_CS"/>
</dbReference>
<feature type="signal peptide" evidence="4">
    <location>
        <begin position="1"/>
        <end position="20"/>
    </location>
</feature>
<keyword evidence="3" id="KW-0676">Redox-active center</keyword>
<dbReference type="Proteomes" id="UP001254759">
    <property type="component" value="Unassembled WGS sequence"/>
</dbReference>
<proteinExistence type="predicted"/>
<dbReference type="PROSITE" id="PS00194">
    <property type="entry name" value="THIOREDOXIN_1"/>
    <property type="match status" value="1"/>
</dbReference>
<keyword evidence="2" id="KW-0201">Cytochrome c-type biogenesis</keyword>
<comment type="subcellular location">
    <subcellularLocation>
        <location evidence="1">Cell envelope</location>
    </subcellularLocation>
</comment>
<comment type="caution">
    <text evidence="6">The sequence shown here is derived from an EMBL/GenBank/DDBJ whole genome shotgun (WGS) entry which is preliminary data.</text>
</comment>
<evidence type="ECO:0000259" key="5">
    <source>
        <dbReference type="PROSITE" id="PS51352"/>
    </source>
</evidence>
<dbReference type="PANTHER" id="PTHR42852:SF17">
    <property type="entry name" value="THIOREDOXIN-LIKE PROTEIN HI_1115"/>
    <property type="match status" value="1"/>
</dbReference>
<dbReference type="InterPro" id="IPR050553">
    <property type="entry name" value="Thioredoxin_ResA/DsbE_sf"/>
</dbReference>
<dbReference type="CDD" id="cd02966">
    <property type="entry name" value="TlpA_like_family"/>
    <property type="match status" value="1"/>
</dbReference>
<dbReference type="GO" id="GO:0016853">
    <property type="term" value="F:isomerase activity"/>
    <property type="evidence" value="ECO:0007669"/>
    <property type="project" value="UniProtKB-KW"/>
</dbReference>
<evidence type="ECO:0000256" key="1">
    <source>
        <dbReference type="ARBA" id="ARBA00004196"/>
    </source>
</evidence>
<accession>A0ABU1RQ63</accession>
<dbReference type="RefSeq" id="WP_310091062.1">
    <property type="nucleotide sequence ID" value="NZ_JAVDTT010000001.1"/>
</dbReference>
<evidence type="ECO:0000313" key="7">
    <source>
        <dbReference type="Proteomes" id="UP001254759"/>
    </source>
</evidence>
<dbReference type="InterPro" id="IPR013766">
    <property type="entry name" value="Thioredoxin_domain"/>
</dbReference>
<gene>
    <name evidence="6" type="ORF">J2W94_001177</name>
</gene>
<dbReference type="Gene3D" id="3.40.30.10">
    <property type="entry name" value="Glutaredoxin"/>
    <property type="match status" value="1"/>
</dbReference>
<dbReference type="PANTHER" id="PTHR42852">
    <property type="entry name" value="THIOL:DISULFIDE INTERCHANGE PROTEIN DSBE"/>
    <property type="match status" value="1"/>
</dbReference>
<feature type="chain" id="PRO_5047414901" evidence="4">
    <location>
        <begin position="21"/>
        <end position="179"/>
    </location>
</feature>
<keyword evidence="6" id="KW-0413">Isomerase</keyword>
<feature type="domain" description="Thioredoxin" evidence="5">
    <location>
        <begin position="20"/>
        <end position="166"/>
    </location>
</feature>
<dbReference type="InterPro" id="IPR036249">
    <property type="entry name" value="Thioredoxin-like_sf"/>
</dbReference>
<dbReference type="Pfam" id="PF08534">
    <property type="entry name" value="Redoxin"/>
    <property type="match status" value="1"/>
</dbReference>
<dbReference type="InterPro" id="IPR013740">
    <property type="entry name" value="Redoxin"/>
</dbReference>
<dbReference type="PROSITE" id="PS51352">
    <property type="entry name" value="THIOREDOXIN_2"/>
    <property type="match status" value="1"/>
</dbReference>
<protein>
    <submittedName>
        <fullName evidence="6">Thiol-disulfide isomerase/thioredoxin</fullName>
    </submittedName>
</protein>
<evidence type="ECO:0000256" key="3">
    <source>
        <dbReference type="ARBA" id="ARBA00023284"/>
    </source>
</evidence>
<evidence type="ECO:0000256" key="2">
    <source>
        <dbReference type="ARBA" id="ARBA00022748"/>
    </source>
</evidence>
<name>A0ABU1RQ63_9GAMM</name>
<reference evidence="6 7" key="1">
    <citation type="submission" date="2023-07" db="EMBL/GenBank/DDBJ databases">
        <title>Sorghum-associated microbial communities from plants grown in Nebraska, USA.</title>
        <authorList>
            <person name="Schachtman D."/>
        </authorList>
    </citation>
    <scope>NUCLEOTIDE SEQUENCE [LARGE SCALE GENOMIC DNA]</scope>
    <source>
        <strain evidence="6 7">BE107</strain>
    </source>
</reference>
<evidence type="ECO:0000256" key="4">
    <source>
        <dbReference type="SAM" id="SignalP"/>
    </source>
</evidence>
<evidence type="ECO:0000313" key="6">
    <source>
        <dbReference type="EMBL" id="MDR6840913.1"/>
    </source>
</evidence>
<sequence length="179" mass="19810">MIKQILWGMALCGCALAGMAAELKPQPKVGEVPPPMLGKLHGGNTQVNLADYRGKVVIVTFWASWCGPCRRELPVLARFQQVIGHDALEVIAVNFKEPRSDFLNVLRANRKLDMNYVHDGKGIASDEYGVNSLPNMFVIDRDGKIAHVHRGYSEEMLEGFIAEIMDLLPEEVLKRPAGA</sequence>
<keyword evidence="7" id="KW-1185">Reference proteome</keyword>
<organism evidence="6 7">
    <name type="scientific">Pseudoxanthomonas sacheonensis</name>
    <dbReference type="NCBI Taxonomy" id="443615"/>
    <lineage>
        <taxon>Bacteria</taxon>
        <taxon>Pseudomonadati</taxon>
        <taxon>Pseudomonadota</taxon>
        <taxon>Gammaproteobacteria</taxon>
        <taxon>Lysobacterales</taxon>
        <taxon>Lysobacteraceae</taxon>
        <taxon>Pseudoxanthomonas</taxon>
    </lineage>
</organism>
<dbReference type="EMBL" id="JAVDTT010000001">
    <property type="protein sequence ID" value="MDR6840913.1"/>
    <property type="molecule type" value="Genomic_DNA"/>
</dbReference>
<dbReference type="SUPFAM" id="SSF52833">
    <property type="entry name" value="Thioredoxin-like"/>
    <property type="match status" value="1"/>
</dbReference>